<evidence type="ECO:0000256" key="2">
    <source>
        <dbReference type="RuleBase" id="RU003814"/>
    </source>
</evidence>
<dbReference type="FunFam" id="3.40.50.10470:FF:000006">
    <property type="entry name" value="Methylthioribose-1-phosphate isomerase"/>
    <property type="match status" value="1"/>
</dbReference>
<dbReference type="EMBL" id="FN869859">
    <property type="protein sequence ID" value="CCC81395.1"/>
    <property type="molecule type" value="Genomic_DNA"/>
</dbReference>
<dbReference type="KEGG" id="ttn:TTX_0740"/>
<dbReference type="Pfam" id="PF01008">
    <property type="entry name" value="IF-2B"/>
    <property type="match status" value="1"/>
</dbReference>
<dbReference type="PATRIC" id="fig|768679.9.peg.750"/>
<keyword evidence="3" id="KW-0648">Protein biosynthesis</keyword>
<dbReference type="eggNOG" id="arCOG01123">
    <property type="taxonomic scope" value="Archaea"/>
</dbReference>
<evidence type="ECO:0000313" key="4">
    <source>
        <dbReference type="Proteomes" id="UP000002654"/>
    </source>
</evidence>
<dbReference type="PANTHER" id="PTHR43475">
    <property type="entry name" value="METHYLTHIORIBOSE-1-PHOSPHATE ISOMERASE"/>
    <property type="match status" value="1"/>
</dbReference>
<dbReference type="GO" id="GO:0019509">
    <property type="term" value="P:L-methionine salvage from methylthioadenosine"/>
    <property type="evidence" value="ECO:0007669"/>
    <property type="project" value="TreeGrafter"/>
</dbReference>
<dbReference type="GeneID" id="11261632"/>
<dbReference type="InterPro" id="IPR011559">
    <property type="entry name" value="Initiation_fac_2B_a/b/d"/>
</dbReference>
<evidence type="ECO:0000256" key="1">
    <source>
        <dbReference type="ARBA" id="ARBA00023235"/>
    </source>
</evidence>
<gene>
    <name evidence="3" type="ordered locus">TTX_0740</name>
</gene>
<organism evidence="3 4">
    <name type="scientific">Thermoproteus tenax (strain ATCC 35583 / DSM 2078 / JCM 9277 / NBRC 100435 / Kra 1)</name>
    <dbReference type="NCBI Taxonomy" id="768679"/>
    <lineage>
        <taxon>Archaea</taxon>
        <taxon>Thermoproteota</taxon>
        <taxon>Thermoprotei</taxon>
        <taxon>Thermoproteales</taxon>
        <taxon>Thermoproteaceae</taxon>
        <taxon>Thermoproteus</taxon>
    </lineage>
</organism>
<reference evidence="3 4" key="1">
    <citation type="journal article" date="2011" name="PLoS ONE">
        <title>The complete genome sequence of Thermoproteus tenax: a physiologically versatile member of the Crenarchaeota.</title>
        <authorList>
            <person name="Siebers B."/>
            <person name="Zaparty M."/>
            <person name="Raddatz G."/>
            <person name="Tjaden B."/>
            <person name="Albers S.V."/>
            <person name="Bell S.D."/>
            <person name="Blombach F."/>
            <person name="Kletzin A."/>
            <person name="Kyrpides N."/>
            <person name="Lanz C."/>
            <person name="Plagens A."/>
            <person name="Rampp M."/>
            <person name="Rosinus A."/>
            <person name="von Jan M."/>
            <person name="Makarova K.S."/>
            <person name="Klenk H.P."/>
            <person name="Schuster S.C."/>
            <person name="Hensel R."/>
        </authorList>
    </citation>
    <scope>NUCLEOTIDE SEQUENCE [LARGE SCALE GENOMIC DNA]</scope>
    <source>
        <strain evidence="4">ATCC 35583 / DSM 2078 / JCM 9277 / NBRC 100435 / Kra 1</strain>
    </source>
</reference>
<dbReference type="InterPro" id="IPR037171">
    <property type="entry name" value="NagB/RpiA_transferase-like"/>
</dbReference>
<dbReference type="SUPFAM" id="SSF100950">
    <property type="entry name" value="NagB/RpiA/CoA transferase-like"/>
    <property type="match status" value="1"/>
</dbReference>
<dbReference type="PANTHER" id="PTHR43475:SF1">
    <property type="entry name" value="METHYLTHIORIBOSE-1-PHOSPHATE ISOMERASE"/>
    <property type="match status" value="1"/>
</dbReference>
<dbReference type="InterPro" id="IPR005251">
    <property type="entry name" value="IF-M1Pi"/>
</dbReference>
<keyword evidence="4" id="KW-1185">Reference proteome</keyword>
<dbReference type="Proteomes" id="UP000002654">
    <property type="component" value="Chromosome"/>
</dbReference>
<dbReference type="NCBIfam" id="TIGR00524">
    <property type="entry name" value="eIF-2B_rel"/>
    <property type="match status" value="1"/>
</dbReference>
<keyword evidence="1" id="KW-0413">Isomerase</keyword>
<protein>
    <submittedName>
        <fullName evidence="3">Translation initiation factor eIF-2B, alpha-2 subunit</fullName>
    </submittedName>
</protein>
<dbReference type="InterPro" id="IPR027363">
    <property type="entry name" value="M1Pi_N"/>
</dbReference>
<keyword evidence="3" id="KW-0396">Initiation factor</keyword>
<evidence type="ECO:0000313" key="3">
    <source>
        <dbReference type="EMBL" id="CCC81395.1"/>
    </source>
</evidence>
<dbReference type="PaxDb" id="768679-TTX_0740"/>
<dbReference type="GO" id="GO:0046523">
    <property type="term" value="F:S-methyl-5-thioribose-1-phosphate isomerase activity"/>
    <property type="evidence" value="ECO:0007669"/>
    <property type="project" value="TreeGrafter"/>
</dbReference>
<dbReference type="InterPro" id="IPR000649">
    <property type="entry name" value="IF-2B-related"/>
</dbReference>
<dbReference type="NCBIfam" id="TIGR00512">
    <property type="entry name" value="salvage_mtnA"/>
    <property type="match status" value="1"/>
</dbReference>
<accession>G4RPA0</accession>
<dbReference type="RefSeq" id="WP_014126651.1">
    <property type="nucleotide sequence ID" value="NC_016070.1"/>
</dbReference>
<sequence length="280" mass="31375">MKALEAAKDKLAKTRPTAQNLFWALNRMLTKARQLVQEGHVRKVGELREELIREADRVFEEEFDAEVRMGVYGVQLIQSGDWILTQCNAGSLATGALGTATAPIYVAKHLGLDIGVYVPETRPWQQGARLTAYELKENGVKVKVIADTAVGLVLRRRLVNLVIVGADRILADGTVYNKIGTLNEAVLSHEFGVPFYVAAPMSTFDFEHKPEEVKIEERDPDEVRTVRTSQGKVYVTMPDIDVYNPVFDETPPKYITAIITERGVITQPLDRNIRRILSSR</sequence>
<comment type="similarity">
    <text evidence="2">Belongs to the eIF-2B alpha/beta/delta subunits family.</text>
</comment>
<dbReference type="HOGENOM" id="CLU_016218_2_1_2"/>
<dbReference type="GO" id="GO:0003743">
    <property type="term" value="F:translation initiation factor activity"/>
    <property type="evidence" value="ECO:0007669"/>
    <property type="project" value="UniProtKB-KW"/>
</dbReference>
<name>G4RPA0_THETK</name>
<dbReference type="NCBIfam" id="NF004326">
    <property type="entry name" value="PRK05720.1"/>
    <property type="match status" value="1"/>
</dbReference>
<dbReference type="Gene3D" id="1.20.120.420">
    <property type="entry name" value="translation initiation factor eif-2b, domain 1"/>
    <property type="match status" value="1"/>
</dbReference>
<dbReference type="AlphaFoldDB" id="G4RPA0"/>
<dbReference type="STRING" id="768679.TTX_0740"/>
<proteinExistence type="inferred from homology"/>
<dbReference type="Gene3D" id="3.40.50.10470">
    <property type="entry name" value="Translation initiation factor eif-2b, domain 2"/>
    <property type="match status" value="1"/>
</dbReference>
<dbReference type="InterPro" id="IPR042529">
    <property type="entry name" value="IF_2B-like_C"/>
</dbReference>